<evidence type="ECO:0000256" key="1">
    <source>
        <dbReference type="ARBA" id="ARBA00004251"/>
    </source>
</evidence>
<evidence type="ECO:0000259" key="12">
    <source>
        <dbReference type="PROSITE" id="PS51034"/>
    </source>
</evidence>
<dbReference type="InterPro" id="IPR055355">
    <property type="entry name" value="ZP-C"/>
</dbReference>
<keyword evidence="3" id="KW-0272">Extracellular matrix</keyword>
<keyword evidence="5" id="KW-0812">Transmembrane</keyword>
<dbReference type="GO" id="GO:0005886">
    <property type="term" value="C:plasma membrane"/>
    <property type="evidence" value="ECO:0007669"/>
    <property type="project" value="UniProtKB-SubCell"/>
</dbReference>
<dbReference type="PANTHER" id="PTHR23343:SF31">
    <property type="entry name" value="ZONA PELLUCIDA SPERM-BINDING PROTEIN 4"/>
    <property type="match status" value="1"/>
</dbReference>
<dbReference type="AlphaFoldDB" id="A0A3P9PKQ1"/>
<evidence type="ECO:0000256" key="10">
    <source>
        <dbReference type="ARBA" id="ARBA00024183"/>
    </source>
</evidence>
<dbReference type="GO" id="GO:0060468">
    <property type="term" value="P:prevention of polyspermy"/>
    <property type="evidence" value="ECO:0007669"/>
    <property type="project" value="TreeGrafter"/>
</dbReference>
<dbReference type="InterPro" id="IPR051148">
    <property type="entry name" value="Zona_Pellucida_Domain_gp"/>
</dbReference>
<evidence type="ECO:0000256" key="7">
    <source>
        <dbReference type="ARBA" id="ARBA00023136"/>
    </source>
</evidence>
<reference evidence="13" key="3">
    <citation type="submission" date="2025-09" db="UniProtKB">
        <authorList>
            <consortium name="Ensembl"/>
        </authorList>
    </citation>
    <scope>IDENTIFICATION</scope>
    <source>
        <strain evidence="13">Guanapo</strain>
    </source>
</reference>
<reference evidence="13" key="2">
    <citation type="submission" date="2025-08" db="UniProtKB">
        <authorList>
            <consortium name="Ensembl"/>
        </authorList>
    </citation>
    <scope>IDENTIFICATION</scope>
    <source>
        <strain evidence="13">Guanapo</strain>
    </source>
</reference>
<keyword evidence="7" id="KW-0472">Membrane</keyword>
<keyword evidence="2" id="KW-1003">Cell membrane</keyword>
<evidence type="ECO:0000256" key="6">
    <source>
        <dbReference type="ARBA" id="ARBA00022989"/>
    </source>
</evidence>
<dbReference type="GO" id="GO:0035804">
    <property type="term" value="F:structural constituent of egg coat"/>
    <property type="evidence" value="ECO:0007669"/>
    <property type="project" value="TreeGrafter"/>
</dbReference>
<evidence type="ECO:0000313" key="13">
    <source>
        <dbReference type="Ensembl" id="ENSPREP00000022298.1"/>
    </source>
</evidence>
<reference evidence="14" key="1">
    <citation type="submission" date="2013-11" db="EMBL/GenBank/DDBJ databases">
        <title>The genomic landscape of the Guanapo guppy.</title>
        <authorList>
            <person name="Kuenstner A."/>
            <person name="Dreyer C."/>
        </authorList>
    </citation>
    <scope>NUCLEOTIDE SEQUENCE</scope>
    <source>
        <strain evidence="14">Guanapo</strain>
    </source>
</reference>
<keyword evidence="11" id="KW-0732">Signal</keyword>
<evidence type="ECO:0000256" key="2">
    <source>
        <dbReference type="ARBA" id="ARBA00022475"/>
    </source>
</evidence>
<sequence length="372" mass="39910">KMINSLILLFIGISSPSSEHPGLPAFFPLGVYFLLSFPVTAARPPRSPTAPPRGSRVVLPPLAAPSLADLSQLLSTAILSLSSQTSQIPHAHTSTPLLFMVLSSSIVPARWKCVSGITYFVHSFSFGGGPNCAPIGTTSAFAIYQFPVTACGTVITSENVMYSYEVAVGPYGTITRDSCLSNADTFGTSVEALVIEVGPGPLRVELRIGNGVFASKGCLEDPVYVEVRILERTDPIVLTLGRCWTSTSPFLQNLSQWDLLVDGCPCCDDNYLTNLIPLDGSTGLPYPTHYRCFVFKMFTFVSDPSPTFVLQVYIPCDAAVCQPSATNSWLQKAGCRSLLTFPAYVAAGKVSSLLHFQVQALCGICLADPTQF</sequence>
<dbReference type="SMART" id="SM00241">
    <property type="entry name" value="ZP"/>
    <property type="match status" value="1"/>
</dbReference>
<evidence type="ECO:0000313" key="14">
    <source>
        <dbReference type="Proteomes" id="UP000242638"/>
    </source>
</evidence>
<evidence type="ECO:0000256" key="11">
    <source>
        <dbReference type="SAM" id="SignalP"/>
    </source>
</evidence>
<proteinExistence type="predicted"/>
<keyword evidence="4" id="KW-0165">Cleavage on pair of basic residues</keyword>
<dbReference type="GeneTree" id="ENSGT00940000163253"/>
<evidence type="ECO:0000256" key="4">
    <source>
        <dbReference type="ARBA" id="ARBA00022685"/>
    </source>
</evidence>
<comment type="subcellular location">
    <subcellularLocation>
        <location evidence="1">Cell membrane</location>
        <topology evidence="1">Single-pass type I membrane protein</topology>
    </subcellularLocation>
    <subcellularLocation>
        <location evidence="10">Zona pellucida</location>
    </subcellularLocation>
</comment>
<keyword evidence="6" id="KW-1133">Transmembrane helix</keyword>
<dbReference type="InterPro" id="IPR042235">
    <property type="entry name" value="ZP-C_dom"/>
</dbReference>
<evidence type="ECO:0000256" key="3">
    <source>
        <dbReference type="ARBA" id="ARBA00022530"/>
    </source>
</evidence>
<feature type="chain" id="PRO_5018136563" description="ZP domain-containing protein" evidence="11">
    <location>
        <begin position="43"/>
        <end position="372"/>
    </location>
</feature>
<dbReference type="STRING" id="8081.ENSPREP00000022298"/>
<evidence type="ECO:0000256" key="9">
    <source>
        <dbReference type="ARBA" id="ARBA00023279"/>
    </source>
</evidence>
<dbReference type="Pfam" id="PF00100">
    <property type="entry name" value="Zona_pellucida"/>
    <property type="match status" value="1"/>
</dbReference>
<dbReference type="Proteomes" id="UP000242638">
    <property type="component" value="Unassembled WGS sequence"/>
</dbReference>
<name>A0A3P9PKQ1_POERE</name>
<feature type="domain" description="ZP" evidence="12">
    <location>
        <begin position="92"/>
        <end position="342"/>
    </location>
</feature>
<evidence type="ECO:0000256" key="8">
    <source>
        <dbReference type="ARBA" id="ARBA00023157"/>
    </source>
</evidence>
<dbReference type="GO" id="GO:0007339">
    <property type="term" value="P:binding of sperm to zona pellucida"/>
    <property type="evidence" value="ECO:0007669"/>
    <property type="project" value="TreeGrafter"/>
</dbReference>
<keyword evidence="8" id="KW-1015">Disulfide bond</keyword>
<dbReference type="Ensembl" id="ENSPRET00000022530.1">
    <property type="protein sequence ID" value="ENSPREP00000022298.1"/>
    <property type="gene ID" value="ENSPREG00000015052.1"/>
</dbReference>
<accession>A0A3P9PKQ1</accession>
<keyword evidence="3" id="KW-0964">Secreted</keyword>
<dbReference type="GO" id="GO:0035805">
    <property type="term" value="C:egg coat"/>
    <property type="evidence" value="ECO:0007669"/>
    <property type="project" value="UniProtKB-SubCell"/>
</dbReference>
<dbReference type="InterPro" id="IPR001507">
    <property type="entry name" value="ZP_dom"/>
</dbReference>
<feature type="signal peptide" evidence="11">
    <location>
        <begin position="1"/>
        <end position="42"/>
    </location>
</feature>
<keyword evidence="9" id="KW-0278">Fertilization</keyword>
<dbReference type="Gene3D" id="2.60.40.4100">
    <property type="entry name" value="Zona pellucida, ZP-C domain"/>
    <property type="match status" value="1"/>
</dbReference>
<dbReference type="PANTHER" id="PTHR23343">
    <property type="entry name" value="ZONA PELLUCIDA SPERM-BINDING PROTEIN"/>
    <property type="match status" value="1"/>
</dbReference>
<protein>
    <recommendedName>
        <fullName evidence="12">ZP domain-containing protein</fullName>
    </recommendedName>
</protein>
<dbReference type="GO" id="GO:0032190">
    <property type="term" value="F:acrosin binding"/>
    <property type="evidence" value="ECO:0007669"/>
    <property type="project" value="TreeGrafter"/>
</dbReference>
<organism evidence="13 14">
    <name type="scientific">Poecilia reticulata</name>
    <name type="common">Guppy</name>
    <name type="synonym">Acanthophacelus reticulatus</name>
    <dbReference type="NCBI Taxonomy" id="8081"/>
    <lineage>
        <taxon>Eukaryota</taxon>
        <taxon>Metazoa</taxon>
        <taxon>Chordata</taxon>
        <taxon>Craniata</taxon>
        <taxon>Vertebrata</taxon>
        <taxon>Euteleostomi</taxon>
        <taxon>Actinopterygii</taxon>
        <taxon>Neopterygii</taxon>
        <taxon>Teleostei</taxon>
        <taxon>Neoteleostei</taxon>
        <taxon>Acanthomorphata</taxon>
        <taxon>Ovalentaria</taxon>
        <taxon>Atherinomorphae</taxon>
        <taxon>Cyprinodontiformes</taxon>
        <taxon>Poeciliidae</taxon>
        <taxon>Poeciliinae</taxon>
        <taxon>Poecilia</taxon>
    </lineage>
</organism>
<evidence type="ECO:0000256" key="5">
    <source>
        <dbReference type="ARBA" id="ARBA00022692"/>
    </source>
</evidence>
<dbReference type="PROSITE" id="PS51034">
    <property type="entry name" value="ZP_2"/>
    <property type="match status" value="1"/>
</dbReference>
<keyword evidence="14" id="KW-1185">Reference proteome</keyword>